<dbReference type="PROSITE" id="PS50164">
    <property type="entry name" value="GIY_YIG"/>
    <property type="match status" value="1"/>
</dbReference>
<reference evidence="4" key="1">
    <citation type="journal article" date="2015" name="Nat. Genet.">
        <title>The genome and transcriptome of the zoonotic hookworm Ancylostoma ceylanicum identify infection-specific gene families.</title>
        <authorList>
            <person name="Schwarz E.M."/>
            <person name="Hu Y."/>
            <person name="Antoshechkin I."/>
            <person name="Miller M.M."/>
            <person name="Sternberg P.W."/>
            <person name="Aroian R.V."/>
        </authorList>
    </citation>
    <scope>NUCLEOTIDE SEQUENCE</scope>
    <source>
        <strain evidence="4">HY135</strain>
    </source>
</reference>
<name>A0A016RRF6_9BILA</name>
<evidence type="ECO:0000259" key="2">
    <source>
        <dbReference type="PROSITE" id="PS50878"/>
    </source>
</evidence>
<dbReference type="InterPro" id="IPR058912">
    <property type="entry name" value="HTH_animal"/>
</dbReference>
<dbReference type="InterPro" id="IPR043502">
    <property type="entry name" value="DNA/RNA_pol_sf"/>
</dbReference>
<dbReference type="PANTHER" id="PTHR21301">
    <property type="entry name" value="REVERSE TRANSCRIPTASE"/>
    <property type="match status" value="1"/>
</dbReference>
<proteinExistence type="predicted"/>
<dbReference type="Pfam" id="PF01541">
    <property type="entry name" value="GIY-YIG"/>
    <property type="match status" value="1"/>
</dbReference>
<evidence type="ECO:0008006" key="5">
    <source>
        <dbReference type="Google" id="ProtNLM"/>
    </source>
</evidence>
<accession>A0A016RRF6</accession>
<dbReference type="PROSITE" id="PS50878">
    <property type="entry name" value="RT_POL"/>
    <property type="match status" value="1"/>
</dbReference>
<dbReference type="Pfam" id="PF00078">
    <property type="entry name" value="RVT_1"/>
    <property type="match status" value="1"/>
</dbReference>
<feature type="domain" description="GIY-YIG" evidence="1">
    <location>
        <begin position="330"/>
        <end position="420"/>
    </location>
</feature>
<dbReference type="Proteomes" id="UP000024635">
    <property type="component" value="Unassembled WGS sequence"/>
</dbReference>
<dbReference type="InterPro" id="IPR035901">
    <property type="entry name" value="GIY-YIG_endonuc_sf"/>
</dbReference>
<evidence type="ECO:0000259" key="1">
    <source>
        <dbReference type="PROSITE" id="PS50164"/>
    </source>
</evidence>
<dbReference type="AlphaFoldDB" id="A0A016RRF6"/>
<dbReference type="OrthoDB" id="5831138at2759"/>
<dbReference type="STRING" id="53326.A0A016RRF6"/>
<dbReference type="Gene3D" id="3.40.1440.10">
    <property type="entry name" value="GIY-YIG endonuclease"/>
    <property type="match status" value="1"/>
</dbReference>
<protein>
    <recommendedName>
        <fullName evidence="5">Reverse transcriptase domain-containing protein</fullName>
    </recommendedName>
</protein>
<gene>
    <name evidence="3" type="primary">Acey_s0395.g644</name>
    <name evidence="3" type="ORF">Y032_0395g644</name>
</gene>
<sequence length="440" mass="50108">MSPESFKIRPIVSCVGGPSDRISWFLNKIVSQLLNKVPAHLSNTRDFINCLRSSKFEQNSVIESFDVTSLYTNVQNSEALQALSEMLDKYARSINTFGLSKARIMTLTSECLKCNIFKWSGNYYSQIRGLAMGQRLAPILAICFMSRIEQPVLARMPLMYCRYIDDCCIVTSTQSEMDECFKILNQQSQYIRLTRETPRNGWLPYLNTQVKLSKGIVSVKWYRKETSKNILIHANSAHPTAMKRAVVRNMFKTAVEVCTGEVERSESRSIACRIARSNGYSIPQRKPRTSAEHHDRSQREHKLPLFLPFISDRFSVSVICPYGKVGDCTKVGVVYQIQCLDCNAIYIGETGRALNIRIKEHLASKKRRSLTSPLGKHRIEAHDGNDFCVKCNILTYEAEVSARKVLEAFWIATKNPSMNNRNECLSITSDFLPYISLCEL</sequence>
<dbReference type="InterPro" id="IPR000305">
    <property type="entry name" value="GIY-YIG_endonuc"/>
</dbReference>
<comment type="caution">
    <text evidence="3">The sequence shown here is derived from an EMBL/GenBank/DDBJ whole genome shotgun (WGS) entry which is preliminary data.</text>
</comment>
<feature type="domain" description="Reverse transcriptase" evidence="2">
    <location>
        <begin position="1"/>
        <end position="218"/>
    </location>
</feature>
<evidence type="ECO:0000313" key="4">
    <source>
        <dbReference type="Proteomes" id="UP000024635"/>
    </source>
</evidence>
<dbReference type="EMBL" id="JARK01001731">
    <property type="protein sequence ID" value="EYB80980.1"/>
    <property type="molecule type" value="Genomic_DNA"/>
</dbReference>
<organism evidence="3 4">
    <name type="scientific">Ancylostoma ceylanicum</name>
    <dbReference type="NCBI Taxonomy" id="53326"/>
    <lineage>
        <taxon>Eukaryota</taxon>
        <taxon>Metazoa</taxon>
        <taxon>Ecdysozoa</taxon>
        <taxon>Nematoda</taxon>
        <taxon>Chromadorea</taxon>
        <taxon>Rhabditida</taxon>
        <taxon>Rhabditina</taxon>
        <taxon>Rhabditomorpha</taxon>
        <taxon>Strongyloidea</taxon>
        <taxon>Ancylostomatidae</taxon>
        <taxon>Ancylostomatinae</taxon>
        <taxon>Ancylostoma</taxon>
    </lineage>
</organism>
<dbReference type="Pfam" id="PF26215">
    <property type="entry name" value="HTH_animal"/>
    <property type="match status" value="1"/>
</dbReference>
<keyword evidence="4" id="KW-1185">Reference proteome</keyword>
<dbReference type="InterPro" id="IPR000477">
    <property type="entry name" value="RT_dom"/>
</dbReference>
<evidence type="ECO:0000313" key="3">
    <source>
        <dbReference type="EMBL" id="EYB80980.1"/>
    </source>
</evidence>
<dbReference type="SUPFAM" id="SSF82771">
    <property type="entry name" value="GIY-YIG endonuclease"/>
    <property type="match status" value="1"/>
</dbReference>
<dbReference type="CDD" id="cd10442">
    <property type="entry name" value="GIY-YIG_PLEs"/>
    <property type="match status" value="1"/>
</dbReference>
<dbReference type="PANTHER" id="PTHR21301:SF10">
    <property type="entry name" value="REVERSE TRANSCRIPTASE DOMAIN-CONTAINING PROTEIN"/>
    <property type="match status" value="1"/>
</dbReference>
<dbReference type="SUPFAM" id="SSF56672">
    <property type="entry name" value="DNA/RNA polymerases"/>
    <property type="match status" value="1"/>
</dbReference>